<dbReference type="Pfam" id="PF00656">
    <property type="entry name" value="Peptidase_C14"/>
    <property type="match status" value="1"/>
</dbReference>
<gene>
    <name evidence="2" type="ORF">BI375_22975</name>
</gene>
<accession>A0ABX3D597</accession>
<dbReference type="InterPro" id="IPR052039">
    <property type="entry name" value="Caspase-related_regulators"/>
</dbReference>
<name>A0ABX3D597_9VIBR</name>
<keyword evidence="3" id="KW-1185">Reference proteome</keyword>
<evidence type="ECO:0000313" key="3">
    <source>
        <dbReference type="Proteomes" id="UP000180133"/>
    </source>
</evidence>
<comment type="caution">
    <text evidence="2">The sequence shown here is derived from an EMBL/GenBank/DDBJ whole genome shotgun (WGS) entry which is preliminary data.</text>
</comment>
<evidence type="ECO:0000313" key="2">
    <source>
        <dbReference type="EMBL" id="OHY90627.1"/>
    </source>
</evidence>
<feature type="domain" description="Peptidase C14 caspase" evidence="1">
    <location>
        <begin position="5"/>
        <end position="217"/>
    </location>
</feature>
<dbReference type="SUPFAM" id="SSF52129">
    <property type="entry name" value="Caspase-like"/>
    <property type="match status" value="1"/>
</dbReference>
<dbReference type="InterPro" id="IPR029030">
    <property type="entry name" value="Caspase-like_dom_sf"/>
</dbReference>
<protein>
    <recommendedName>
        <fullName evidence="1">Peptidase C14 caspase domain-containing protein</fullName>
    </recommendedName>
</protein>
<evidence type="ECO:0000259" key="1">
    <source>
        <dbReference type="Pfam" id="PF00656"/>
    </source>
</evidence>
<sequence>MNLGIVLAVSDYGNPQNDLPGCDADGQAISTILKMDDKFNDLLVLSENTTSANVKTHLIEFINKHKEQEIEEVVFYYTGHGDFSGKEFYFLLSDYDPARRKQTTLENAELDNLLKTLGAKVTVKIVDACHSGQAYIKDSDAFDKYLNETKSSFDKCYFMYSSQVEQYSYQDESLSFFTKSIVDAVREHSSNLIRYKDVIDFVSDSFESNSEQTPFFVVQADFTEPFCTVSKSLREALREFTESADLAVEKDDTRFLSIVDRIKADAERYCTKEEAYEQFSKFVGRFSEFGFDGELGQLYTCKVSVNDSNPRSPQAIGNWLEASDSNYFAQPEHRDVVKSKRVLRKSRGSYAATYAASLRAAALLGSSSKYFDDIDDDTKYETVKYTEKEVSGYKITIDQPAELIEVLAEPKFPNVSAGKMFIVPLLSKTELRIFYSYVHLTDNGWTGRTIKEKIKWLTKAVPLKNLNYISLSDDVMAGFSQHLLDAINKIYEIKSKEIVPEKEESPEKTEA</sequence>
<dbReference type="PANTHER" id="PTHR22576">
    <property type="entry name" value="MUCOSA ASSOCIATED LYMPHOID TISSUE LYMPHOMA TRANSLOCATION PROTEIN 1/PARACASPASE"/>
    <property type="match status" value="1"/>
</dbReference>
<proteinExistence type="predicted"/>
<dbReference type="InterPro" id="IPR011600">
    <property type="entry name" value="Pept_C14_caspase"/>
</dbReference>
<dbReference type="EMBL" id="MKFT01000029">
    <property type="protein sequence ID" value="OHY90627.1"/>
    <property type="molecule type" value="Genomic_DNA"/>
</dbReference>
<dbReference type="RefSeq" id="WP_071236558.1">
    <property type="nucleotide sequence ID" value="NZ_KV861343.1"/>
</dbReference>
<dbReference type="Gene3D" id="3.40.50.1460">
    <property type="match status" value="1"/>
</dbReference>
<dbReference type="PANTHER" id="PTHR22576:SF37">
    <property type="entry name" value="MUCOSA-ASSOCIATED LYMPHOID TISSUE LYMPHOMA TRANSLOCATION PROTEIN 1"/>
    <property type="match status" value="1"/>
</dbReference>
<reference evidence="2 3" key="1">
    <citation type="submission" date="2016-09" db="EMBL/GenBank/DDBJ databases">
        <title>Isolation, identification and antibiotic sensitivity analysis of bacterial pathogen from juvenile Hippocampus erectus with tail-rotted disease.</title>
        <authorList>
            <person name="Yang Q."/>
        </authorList>
    </citation>
    <scope>NUCLEOTIDE SEQUENCE [LARGE SCALE GENOMIC DNA]</scope>
    <source>
        <strain evidence="2 3">HM-10</strain>
    </source>
</reference>
<organism evidence="2 3">
    <name type="scientific">Vibrio rotiferianus</name>
    <dbReference type="NCBI Taxonomy" id="190895"/>
    <lineage>
        <taxon>Bacteria</taxon>
        <taxon>Pseudomonadati</taxon>
        <taxon>Pseudomonadota</taxon>
        <taxon>Gammaproteobacteria</taxon>
        <taxon>Vibrionales</taxon>
        <taxon>Vibrionaceae</taxon>
        <taxon>Vibrio</taxon>
    </lineage>
</organism>
<dbReference type="Proteomes" id="UP000180133">
    <property type="component" value="Unassembled WGS sequence"/>
</dbReference>